<name>A0A3P5YT46_BRACM</name>
<accession>A0A3P5YT46</accession>
<evidence type="ECO:0000313" key="1">
    <source>
        <dbReference type="EMBL" id="VDC64320.1"/>
    </source>
</evidence>
<proteinExistence type="predicted"/>
<protein>
    <submittedName>
        <fullName evidence="1">Uncharacterized protein</fullName>
    </submittedName>
</protein>
<dbReference type="AlphaFoldDB" id="A0A3P5YT46"/>
<reference evidence="1" key="1">
    <citation type="submission" date="2018-11" db="EMBL/GenBank/DDBJ databases">
        <authorList>
            <consortium name="Genoscope - CEA"/>
            <person name="William W."/>
        </authorList>
    </citation>
    <scope>NUCLEOTIDE SEQUENCE</scope>
</reference>
<organism evidence="1">
    <name type="scientific">Brassica campestris</name>
    <name type="common">Field mustard</name>
    <dbReference type="NCBI Taxonomy" id="3711"/>
    <lineage>
        <taxon>Eukaryota</taxon>
        <taxon>Viridiplantae</taxon>
        <taxon>Streptophyta</taxon>
        <taxon>Embryophyta</taxon>
        <taxon>Tracheophyta</taxon>
        <taxon>Spermatophyta</taxon>
        <taxon>Magnoliopsida</taxon>
        <taxon>eudicotyledons</taxon>
        <taxon>Gunneridae</taxon>
        <taxon>Pentapetalae</taxon>
        <taxon>rosids</taxon>
        <taxon>malvids</taxon>
        <taxon>Brassicales</taxon>
        <taxon>Brassicaceae</taxon>
        <taxon>Brassiceae</taxon>
        <taxon>Brassica</taxon>
    </lineage>
</organism>
<gene>
    <name evidence="1" type="ORF">BRAA09T41931Z</name>
</gene>
<sequence>MRTRTTLWEDPRDGLVSRRNLLQIIRNGLIPNPFLWVISSFSTQIATIRWCKHMISKLTKNVTTTTVKTIVQQSGRLQTLQQHLQFRSQLVFLLLKKVPIISSQETMTVNNVNLDSIS</sequence>
<dbReference type="EMBL" id="LR031568">
    <property type="protein sequence ID" value="VDC64320.1"/>
    <property type="molecule type" value="Genomic_DNA"/>
</dbReference>